<accession>A0A7N4PHX8</accession>
<dbReference type="InterPro" id="IPR001079">
    <property type="entry name" value="Galectin_CRD"/>
</dbReference>
<keyword evidence="2" id="KW-0677">Repeat</keyword>
<gene>
    <name evidence="5" type="primary">LGALS9</name>
</gene>
<dbReference type="GeneID" id="100927528"/>
<name>A0A7N4PHX8_SARHA</name>
<dbReference type="PANTHER" id="PTHR11346:SF80">
    <property type="entry name" value="GALECTIN-9C"/>
    <property type="match status" value="1"/>
</dbReference>
<dbReference type="Ensembl" id="ENSSHAT00000030422.1">
    <property type="protein sequence ID" value="ENSSHAP00000037754.1"/>
    <property type="gene ID" value="ENSSHAG00000008722.2"/>
</dbReference>
<dbReference type="Pfam" id="PF00337">
    <property type="entry name" value="Gal-bind_lectin"/>
    <property type="match status" value="2"/>
</dbReference>
<dbReference type="FunFam" id="2.60.120.200:FF:000023">
    <property type="entry name" value="Galectin"/>
    <property type="match status" value="1"/>
</dbReference>
<dbReference type="FunFam" id="2.60.120.200:FF:000078">
    <property type="entry name" value="Galectin"/>
    <property type="match status" value="1"/>
</dbReference>
<dbReference type="Gene3D" id="2.60.120.200">
    <property type="match status" value="2"/>
</dbReference>
<evidence type="ECO:0000256" key="1">
    <source>
        <dbReference type="ARBA" id="ARBA00022734"/>
    </source>
</evidence>
<dbReference type="SMART" id="SM00908">
    <property type="entry name" value="Gal-bind_lectin"/>
    <property type="match status" value="2"/>
</dbReference>
<keyword evidence="6" id="KW-1185">Reference proteome</keyword>
<dbReference type="GO" id="GO:0005829">
    <property type="term" value="C:cytosol"/>
    <property type="evidence" value="ECO:0007669"/>
    <property type="project" value="TreeGrafter"/>
</dbReference>
<feature type="domain" description="Galectin" evidence="4">
    <location>
        <begin position="15"/>
        <end position="146"/>
    </location>
</feature>
<sequence length="322" mass="36034">MSFTQAPYHNPLVPFSGPIHGGLKDGHEITVNGSVLLTGGNRFSVNFQCGFTGNNIAFHFNPRFENGGFVVCNTKQFGSWGPEERKMQMPFQKGTPFEIRFQVQNEAFNVLVNGNHFVQYLHRIPFQQVDTISIEGIVQVSYINFQPPNYAWPPAPSTVITQTVYPAINSVPPVPSAPALPNTMYTSPLYPLPFSTLIPGGLYPSRNIIVSGSILLTADMFTINLRCGNDIAFHLNPRFKEKAVVRNTKINYSWGSEERSLPGFMPFIQGQGFTILIRCEMHCLKVSINGQHQFDYNHRMKNLGSINQLEVSGDIQLTHVQV</sequence>
<dbReference type="GO" id="GO:0016936">
    <property type="term" value="F:galactoside binding"/>
    <property type="evidence" value="ECO:0007669"/>
    <property type="project" value="TreeGrafter"/>
</dbReference>
<reference evidence="5" key="3">
    <citation type="submission" date="2025-09" db="UniProtKB">
        <authorList>
            <consortium name="Ensembl"/>
        </authorList>
    </citation>
    <scope>IDENTIFICATION</scope>
</reference>
<dbReference type="SUPFAM" id="SSF49899">
    <property type="entry name" value="Concanavalin A-like lectins/glucanases"/>
    <property type="match status" value="2"/>
</dbReference>
<evidence type="ECO:0000313" key="5">
    <source>
        <dbReference type="Ensembl" id="ENSSHAP00000037754.1"/>
    </source>
</evidence>
<evidence type="ECO:0000256" key="2">
    <source>
        <dbReference type="ARBA" id="ARBA00022737"/>
    </source>
</evidence>
<protein>
    <recommendedName>
        <fullName evidence="3">Galectin</fullName>
    </recommendedName>
</protein>
<dbReference type="InterPro" id="IPR013320">
    <property type="entry name" value="ConA-like_dom_sf"/>
</dbReference>
<keyword evidence="1 3" id="KW-0430">Lectin</keyword>
<dbReference type="PANTHER" id="PTHR11346">
    <property type="entry name" value="GALECTIN"/>
    <property type="match status" value="1"/>
</dbReference>
<dbReference type="GO" id="GO:0030246">
    <property type="term" value="F:carbohydrate binding"/>
    <property type="evidence" value="ECO:0007669"/>
    <property type="project" value="UniProtKB-UniRule"/>
</dbReference>
<dbReference type="RefSeq" id="XP_031823526.1">
    <property type="nucleotide sequence ID" value="XM_031967666.1"/>
</dbReference>
<dbReference type="GO" id="GO:0005634">
    <property type="term" value="C:nucleus"/>
    <property type="evidence" value="ECO:0007669"/>
    <property type="project" value="TreeGrafter"/>
</dbReference>
<feature type="domain" description="Galectin" evidence="4">
    <location>
        <begin position="194"/>
        <end position="322"/>
    </location>
</feature>
<evidence type="ECO:0000313" key="6">
    <source>
        <dbReference type="Proteomes" id="UP000007648"/>
    </source>
</evidence>
<proteinExistence type="predicted"/>
<dbReference type="GO" id="GO:0032689">
    <property type="term" value="P:negative regulation of type II interferon production"/>
    <property type="evidence" value="ECO:0007669"/>
    <property type="project" value="TreeGrafter"/>
</dbReference>
<reference evidence="5 6" key="1">
    <citation type="journal article" date="2011" name="Proc. Natl. Acad. Sci. U.S.A.">
        <title>Genetic diversity and population structure of the endangered marsupial Sarcophilus harrisii (Tasmanian devil).</title>
        <authorList>
            <person name="Miller W."/>
            <person name="Hayes V.M."/>
            <person name="Ratan A."/>
            <person name="Petersen D.C."/>
            <person name="Wittekindt N.E."/>
            <person name="Miller J."/>
            <person name="Walenz B."/>
            <person name="Knight J."/>
            <person name="Qi J."/>
            <person name="Zhao F."/>
            <person name="Wang Q."/>
            <person name="Bedoya-Reina O.C."/>
            <person name="Katiyar N."/>
            <person name="Tomsho L.P."/>
            <person name="Kasson L.M."/>
            <person name="Hardie R.A."/>
            <person name="Woodbridge P."/>
            <person name="Tindall E.A."/>
            <person name="Bertelsen M.F."/>
            <person name="Dixon D."/>
            <person name="Pyecroft S."/>
            <person name="Helgen K.M."/>
            <person name="Lesk A.M."/>
            <person name="Pringle T.H."/>
            <person name="Patterson N."/>
            <person name="Zhang Y."/>
            <person name="Kreiss A."/>
            <person name="Woods G.M."/>
            <person name="Jones M.E."/>
            <person name="Schuster S.C."/>
        </authorList>
    </citation>
    <scope>NUCLEOTIDE SEQUENCE [LARGE SCALE GENOMIC DNA]</scope>
</reference>
<dbReference type="GO" id="GO:2000562">
    <property type="term" value="P:negative regulation of CD4-positive, alpha-beta T cell proliferation"/>
    <property type="evidence" value="ECO:0007669"/>
    <property type="project" value="TreeGrafter"/>
</dbReference>
<dbReference type="PROSITE" id="PS51304">
    <property type="entry name" value="GALECTIN"/>
    <property type="match status" value="2"/>
</dbReference>
<dbReference type="GeneTree" id="ENSGT00940000162258"/>
<dbReference type="InterPro" id="IPR044156">
    <property type="entry name" value="Galectin-like"/>
</dbReference>
<reference evidence="5" key="2">
    <citation type="submission" date="2025-08" db="UniProtKB">
        <authorList>
            <consortium name="Ensembl"/>
        </authorList>
    </citation>
    <scope>IDENTIFICATION</scope>
</reference>
<dbReference type="GO" id="GO:0010628">
    <property type="term" value="P:positive regulation of gene expression"/>
    <property type="evidence" value="ECO:0007669"/>
    <property type="project" value="TreeGrafter"/>
</dbReference>
<dbReference type="Proteomes" id="UP000007648">
    <property type="component" value="Unassembled WGS sequence"/>
</dbReference>
<dbReference type="SMART" id="SM00276">
    <property type="entry name" value="GLECT"/>
    <property type="match status" value="2"/>
</dbReference>
<evidence type="ECO:0000259" key="4">
    <source>
        <dbReference type="PROSITE" id="PS51304"/>
    </source>
</evidence>
<evidence type="ECO:0000256" key="3">
    <source>
        <dbReference type="RuleBase" id="RU102079"/>
    </source>
</evidence>
<dbReference type="CTD" id="3965"/>
<dbReference type="AlphaFoldDB" id="A0A7N4PHX8"/>
<dbReference type="CDD" id="cd00070">
    <property type="entry name" value="GLECT"/>
    <property type="match status" value="2"/>
</dbReference>
<organism evidence="5 6">
    <name type="scientific">Sarcophilus harrisii</name>
    <name type="common">Tasmanian devil</name>
    <name type="synonym">Sarcophilus laniarius</name>
    <dbReference type="NCBI Taxonomy" id="9305"/>
    <lineage>
        <taxon>Eukaryota</taxon>
        <taxon>Metazoa</taxon>
        <taxon>Chordata</taxon>
        <taxon>Craniata</taxon>
        <taxon>Vertebrata</taxon>
        <taxon>Euteleostomi</taxon>
        <taxon>Mammalia</taxon>
        <taxon>Metatheria</taxon>
        <taxon>Dasyuromorphia</taxon>
        <taxon>Dasyuridae</taxon>
        <taxon>Sarcophilus</taxon>
    </lineage>
</organism>